<feature type="domain" description="Acyl-CoA oxidase/dehydrogenase middle" evidence="10">
    <location>
        <begin position="127"/>
        <end position="221"/>
    </location>
</feature>
<dbReference type="eggNOG" id="COG1960">
    <property type="taxonomic scope" value="Bacteria"/>
</dbReference>
<proteinExistence type="inferred from homology"/>
<dbReference type="SUPFAM" id="SSF47203">
    <property type="entry name" value="Acyl-CoA dehydrogenase C-terminal domain-like"/>
    <property type="match status" value="1"/>
</dbReference>
<reference evidence="12 14" key="1">
    <citation type="journal article" date="2011" name="Stand. Genomic Sci.">
        <title>Complete genome sequence of Thermomonospora curvata type strain (B9).</title>
        <authorList>
            <person name="Chertkov O."/>
            <person name="Sikorski J."/>
            <person name="Nolan M."/>
            <person name="Lapidus A."/>
            <person name="Lucas S."/>
            <person name="Del Rio T.G."/>
            <person name="Tice H."/>
            <person name="Cheng J.F."/>
            <person name="Goodwin L."/>
            <person name="Pitluck S."/>
            <person name="Liolios K."/>
            <person name="Ivanova N."/>
            <person name="Mavromatis K."/>
            <person name="Mikhailova N."/>
            <person name="Ovchinnikova G."/>
            <person name="Pati A."/>
            <person name="Chen A."/>
            <person name="Palaniappan K."/>
            <person name="Djao O.D."/>
            <person name="Land M."/>
            <person name="Hauser L."/>
            <person name="Chang Y.J."/>
            <person name="Jeffries C.D."/>
            <person name="Brettin T."/>
            <person name="Han C."/>
            <person name="Detter J.C."/>
            <person name="Rohde M."/>
            <person name="Goker M."/>
            <person name="Woyke T."/>
            <person name="Bristow J."/>
            <person name="Eisen J.A."/>
            <person name="Markowitz V."/>
            <person name="Hugenholtz P."/>
            <person name="Klenk H.P."/>
            <person name="Kyrpides N.C."/>
        </authorList>
    </citation>
    <scope>NUCLEOTIDE SEQUENCE [LARGE SCALE GENOMIC DNA]</scope>
    <source>
        <strain evidence="14">ATCC 19995 / DSM 43183 / JCM 3096 / KCTC 9072 / NBRC 15933 / NCIMB 10081 / Henssen B9</strain>
        <strain evidence="12">DSM 43183</strain>
    </source>
</reference>
<dbReference type="GO" id="GO:0003995">
    <property type="term" value="F:acyl-CoA dehydrogenase activity"/>
    <property type="evidence" value="ECO:0007669"/>
    <property type="project" value="InterPro"/>
</dbReference>
<dbReference type="PROSITE" id="PS00072">
    <property type="entry name" value="ACYL_COA_DH_1"/>
    <property type="match status" value="1"/>
</dbReference>
<keyword evidence="5 8" id="KW-0560">Oxidoreductase</keyword>
<dbReference type="InterPro" id="IPR037069">
    <property type="entry name" value="AcylCoA_DH/ox_N_sf"/>
</dbReference>
<dbReference type="GO" id="GO:0050660">
    <property type="term" value="F:flavin adenine dinucleotide binding"/>
    <property type="evidence" value="ECO:0007669"/>
    <property type="project" value="InterPro"/>
</dbReference>
<comment type="similarity">
    <text evidence="2 8">Belongs to the acyl-CoA dehydrogenase family.</text>
</comment>
<dbReference type="InterPro" id="IPR046373">
    <property type="entry name" value="Acyl-CoA_Oxase/DH_mid-dom_sf"/>
</dbReference>
<dbReference type="InterPro" id="IPR006089">
    <property type="entry name" value="Acyl-CoA_DH_CS"/>
</dbReference>
<keyword evidence="4 8" id="KW-0274">FAD</keyword>
<dbReference type="InterPro" id="IPR013786">
    <property type="entry name" value="AcylCoA_DH/ox_N"/>
</dbReference>
<name>D1A4X7_THECD</name>
<dbReference type="PIRSF" id="PIRSF016578">
    <property type="entry name" value="HsaA"/>
    <property type="match status" value="1"/>
</dbReference>
<dbReference type="AlphaFoldDB" id="D1A4X7"/>
<dbReference type="Proteomes" id="UP000001918">
    <property type="component" value="Chromosome"/>
</dbReference>
<comment type="catalytic activity">
    <reaction evidence="6">
        <text>a 2,3-saturated acyl-CoA + A = a 2,3-dehydroacyl-CoA + AH2</text>
        <dbReference type="Rhea" id="RHEA:48608"/>
        <dbReference type="ChEBI" id="CHEBI:13193"/>
        <dbReference type="ChEBI" id="CHEBI:17499"/>
        <dbReference type="ChEBI" id="CHEBI:60015"/>
        <dbReference type="ChEBI" id="CHEBI:65111"/>
    </reaction>
</comment>
<dbReference type="PROSITE" id="PS00073">
    <property type="entry name" value="ACYL_COA_DH_2"/>
    <property type="match status" value="1"/>
</dbReference>
<dbReference type="Gene3D" id="1.20.140.10">
    <property type="entry name" value="Butyryl-CoA Dehydrogenase, subunit A, domain 3"/>
    <property type="match status" value="1"/>
</dbReference>
<evidence type="ECO:0000256" key="7">
    <source>
        <dbReference type="ARBA" id="ARBA00071575"/>
    </source>
</evidence>
<dbReference type="KEGG" id="tcu:Tcur_4115"/>
<keyword evidence="14" id="KW-1185">Reference proteome</keyword>
<dbReference type="PANTHER" id="PTHR43884:SF12">
    <property type="entry name" value="ISOVALERYL-COA DEHYDROGENASE, MITOCHONDRIAL-RELATED"/>
    <property type="match status" value="1"/>
</dbReference>
<feature type="domain" description="Acyl-CoA dehydrogenase/oxidase N-terminal" evidence="11">
    <location>
        <begin position="11"/>
        <end position="122"/>
    </location>
</feature>
<evidence type="ECO:0000259" key="10">
    <source>
        <dbReference type="Pfam" id="PF02770"/>
    </source>
</evidence>
<gene>
    <name evidence="12" type="ordered locus">Tcur_2589</name>
    <name evidence="13" type="ordered locus">Tcur_4115</name>
</gene>
<evidence type="ECO:0000259" key="9">
    <source>
        <dbReference type="Pfam" id="PF00441"/>
    </source>
</evidence>
<evidence type="ECO:0000256" key="4">
    <source>
        <dbReference type="ARBA" id="ARBA00022827"/>
    </source>
</evidence>
<dbReference type="Gene3D" id="2.40.110.10">
    <property type="entry name" value="Butyryl-CoA Dehydrogenase, subunit A, domain 2"/>
    <property type="match status" value="1"/>
</dbReference>
<evidence type="ECO:0000256" key="2">
    <source>
        <dbReference type="ARBA" id="ARBA00009347"/>
    </source>
</evidence>
<dbReference type="CDD" id="cd01158">
    <property type="entry name" value="SCAD_SBCAD"/>
    <property type="match status" value="1"/>
</dbReference>
<dbReference type="HOGENOM" id="CLU_018204_0_2_11"/>
<comment type="cofactor">
    <cofactor evidence="1 8">
        <name>FAD</name>
        <dbReference type="ChEBI" id="CHEBI:57692"/>
    </cofactor>
</comment>
<evidence type="ECO:0000313" key="13">
    <source>
        <dbReference type="EMBL" id="ACY99643.1"/>
    </source>
</evidence>
<dbReference type="EMBL" id="CP001738">
    <property type="protein sequence ID" value="ACY98146.1"/>
    <property type="molecule type" value="Genomic_DNA"/>
</dbReference>
<dbReference type="Gene3D" id="1.10.540.10">
    <property type="entry name" value="Acyl-CoA dehydrogenase/oxidase, N-terminal domain"/>
    <property type="match status" value="1"/>
</dbReference>
<dbReference type="OrthoDB" id="8876745at2"/>
<evidence type="ECO:0000256" key="1">
    <source>
        <dbReference type="ARBA" id="ARBA00001974"/>
    </source>
</evidence>
<dbReference type="Pfam" id="PF02770">
    <property type="entry name" value="Acyl-CoA_dh_M"/>
    <property type="match status" value="1"/>
</dbReference>
<dbReference type="FunFam" id="2.40.110.10:FF:000001">
    <property type="entry name" value="Acyl-CoA dehydrogenase, mitochondrial"/>
    <property type="match status" value="1"/>
</dbReference>
<accession>D1A4X7</accession>
<dbReference type="FunFam" id="1.20.140.10:FF:000004">
    <property type="entry name" value="Acyl-CoA dehydrogenase FadE25"/>
    <property type="match status" value="1"/>
</dbReference>
<dbReference type="RefSeq" id="WP_012852930.1">
    <property type="nucleotide sequence ID" value="NC_013510.1"/>
</dbReference>
<protein>
    <recommendedName>
        <fullName evidence="7">Probable acyl-CoA dehydrogenase fadE25</fullName>
    </recommendedName>
</protein>
<evidence type="ECO:0000256" key="3">
    <source>
        <dbReference type="ARBA" id="ARBA00022630"/>
    </source>
</evidence>
<sequence>MSADFPAYAPSEEHELLRRTVRELAETKIAPYAAQVDESGAFPQEALDALVAAELHAVHIPEAYGGAGADALATVIVIEEVARVCASSSLIPAVNKLGTMPLLLAGSEELKRRYLAPVARGEAMFSYALSEPEAGSDAASMKTRAVRDGDAWVLNGVKMWITNAGVSQYYTVMAVTDPGKGARGISAFVVDKDDEGVSFGPPERKLGIKGSPTRQVILEDVRVPAERMIGAEGTGFKTALATLDHTRITIAAQALGIAQGALDYALGYVKERRQFGRPVADFQGVQFMLADMAMQIEAARQLTYHAAVKSERVMRGESVPDLTFVSSACKCLASDVAMKVTTDAVQLLGGYGYTRDFPVERMMRDAKITQIYEGTNQIQRMVMARQLLKK</sequence>
<dbReference type="InterPro" id="IPR006091">
    <property type="entry name" value="Acyl-CoA_Oxase/DH_mid-dom"/>
</dbReference>
<dbReference type="KEGG" id="tcu:Tcur_2589"/>
<evidence type="ECO:0000259" key="11">
    <source>
        <dbReference type="Pfam" id="PF02771"/>
    </source>
</evidence>
<dbReference type="FunFam" id="1.10.540.10:FF:000023">
    <property type="entry name" value="Acyl-CoA dehydrogenase FadE25"/>
    <property type="match status" value="1"/>
</dbReference>
<evidence type="ECO:0000256" key="8">
    <source>
        <dbReference type="RuleBase" id="RU362125"/>
    </source>
</evidence>
<evidence type="ECO:0000256" key="6">
    <source>
        <dbReference type="ARBA" id="ARBA00052546"/>
    </source>
</evidence>
<evidence type="ECO:0000313" key="14">
    <source>
        <dbReference type="Proteomes" id="UP000001918"/>
    </source>
</evidence>
<dbReference type="Pfam" id="PF02771">
    <property type="entry name" value="Acyl-CoA_dh_N"/>
    <property type="match status" value="1"/>
</dbReference>
<keyword evidence="3 8" id="KW-0285">Flavoprotein</keyword>
<dbReference type="Pfam" id="PF00441">
    <property type="entry name" value="Acyl-CoA_dh_1"/>
    <property type="match status" value="1"/>
</dbReference>
<dbReference type="STRING" id="471852.Tcur_2589"/>
<organism evidence="12 14">
    <name type="scientific">Thermomonospora curvata (strain ATCC 19995 / DSM 43183 / JCM 3096 / KCTC 9072 / NBRC 15933 / NCIMB 10081 / Henssen B9)</name>
    <dbReference type="NCBI Taxonomy" id="471852"/>
    <lineage>
        <taxon>Bacteria</taxon>
        <taxon>Bacillati</taxon>
        <taxon>Actinomycetota</taxon>
        <taxon>Actinomycetes</taxon>
        <taxon>Streptosporangiales</taxon>
        <taxon>Thermomonosporaceae</taxon>
        <taxon>Thermomonospora</taxon>
    </lineage>
</organism>
<feature type="domain" description="Acyl-CoA dehydrogenase/oxidase C-terminal" evidence="9">
    <location>
        <begin position="233"/>
        <end position="388"/>
    </location>
</feature>
<dbReference type="InterPro" id="IPR036250">
    <property type="entry name" value="AcylCo_DH-like_C"/>
</dbReference>
<dbReference type="InterPro" id="IPR009100">
    <property type="entry name" value="AcylCoA_DH/oxidase_NM_dom_sf"/>
</dbReference>
<dbReference type="InterPro" id="IPR009075">
    <property type="entry name" value="AcylCo_DH/oxidase_C"/>
</dbReference>
<dbReference type="EMBL" id="CP001738">
    <property type="protein sequence ID" value="ACY99643.1"/>
    <property type="molecule type" value="Genomic_DNA"/>
</dbReference>
<dbReference type="SUPFAM" id="SSF56645">
    <property type="entry name" value="Acyl-CoA dehydrogenase NM domain-like"/>
    <property type="match status" value="1"/>
</dbReference>
<evidence type="ECO:0000256" key="5">
    <source>
        <dbReference type="ARBA" id="ARBA00023002"/>
    </source>
</evidence>
<evidence type="ECO:0000313" key="12">
    <source>
        <dbReference type="EMBL" id="ACY98146.1"/>
    </source>
</evidence>
<dbReference type="PANTHER" id="PTHR43884">
    <property type="entry name" value="ACYL-COA DEHYDROGENASE"/>
    <property type="match status" value="1"/>
</dbReference>